<dbReference type="EMBL" id="DAAMJF010000049">
    <property type="protein sequence ID" value="HAC6885273.1"/>
    <property type="molecule type" value="Genomic_DNA"/>
</dbReference>
<organism evidence="1">
    <name type="scientific">Salmonella enterica I</name>
    <dbReference type="NCBI Taxonomy" id="59201"/>
    <lineage>
        <taxon>Bacteria</taxon>
        <taxon>Pseudomonadati</taxon>
        <taxon>Pseudomonadota</taxon>
        <taxon>Gammaproteobacteria</taxon>
        <taxon>Enterobacterales</taxon>
        <taxon>Enterobacteriaceae</taxon>
        <taxon>Salmonella</taxon>
    </lineage>
</organism>
<reference evidence="1" key="2">
    <citation type="submission" date="2018-07" db="EMBL/GenBank/DDBJ databases">
        <authorList>
            <consortium name="NCBI Pathogen Detection Project"/>
        </authorList>
    </citation>
    <scope>NUCLEOTIDE SEQUENCE</scope>
    <source>
        <strain evidence="1">13-0328</strain>
    </source>
</reference>
<dbReference type="AlphaFoldDB" id="A0A702J9E0"/>
<reference evidence="1" key="1">
    <citation type="journal article" date="2018" name="Genome Biol.">
        <title>SKESA: strategic k-mer extension for scrupulous assemblies.</title>
        <authorList>
            <person name="Souvorov A."/>
            <person name="Agarwala R."/>
            <person name="Lipman D.J."/>
        </authorList>
    </citation>
    <scope>NUCLEOTIDE SEQUENCE</scope>
    <source>
        <strain evidence="1">13-0328</strain>
    </source>
</reference>
<gene>
    <name evidence="1" type="ORF">G0D71_18110</name>
</gene>
<accession>A0A702J9E0</accession>
<proteinExistence type="predicted"/>
<name>A0A702J9E0_SALET</name>
<protein>
    <submittedName>
        <fullName evidence="1">Uncharacterized protein</fullName>
    </submittedName>
</protein>
<evidence type="ECO:0000313" key="1">
    <source>
        <dbReference type="EMBL" id="HAC6885273.1"/>
    </source>
</evidence>
<comment type="caution">
    <text evidence="1">The sequence shown here is derived from an EMBL/GenBank/DDBJ whole genome shotgun (WGS) entry which is preliminary data.</text>
</comment>
<sequence>MLFTKWRFLFNIVSNSRNPSFVKVDLKEGPAAMRGFLRFKHDLSESVLSPITRTYPDTLAHSWRLGRAFYTKENPALWLGFVRMGARGCANNLLPFCPCISVTNKSDY</sequence>